<feature type="signal peptide" evidence="1">
    <location>
        <begin position="1"/>
        <end position="29"/>
    </location>
</feature>
<dbReference type="AlphaFoldDB" id="A0A9D7SUL3"/>
<evidence type="ECO:0000313" key="3">
    <source>
        <dbReference type="Proteomes" id="UP000808337"/>
    </source>
</evidence>
<organism evidence="2 3">
    <name type="scientific">Candidatus Opimibacter skivensis</name>
    <dbReference type="NCBI Taxonomy" id="2982028"/>
    <lineage>
        <taxon>Bacteria</taxon>
        <taxon>Pseudomonadati</taxon>
        <taxon>Bacteroidota</taxon>
        <taxon>Saprospiria</taxon>
        <taxon>Saprospirales</taxon>
        <taxon>Saprospiraceae</taxon>
        <taxon>Candidatus Opimibacter</taxon>
    </lineage>
</organism>
<accession>A0A9D7SUL3</accession>
<dbReference type="Proteomes" id="UP000808337">
    <property type="component" value="Unassembled WGS sequence"/>
</dbReference>
<keyword evidence="1" id="KW-0732">Signal</keyword>
<reference evidence="2 3" key="1">
    <citation type="submission" date="2020-10" db="EMBL/GenBank/DDBJ databases">
        <title>Connecting structure to function with the recovery of over 1000 high-quality activated sludge metagenome-assembled genomes encoding full-length rRNA genes using long-read sequencing.</title>
        <authorList>
            <person name="Singleton C.M."/>
            <person name="Petriglieri F."/>
            <person name="Kristensen J.M."/>
            <person name="Kirkegaard R.H."/>
            <person name="Michaelsen T.Y."/>
            <person name="Andersen M.H."/>
            <person name="Karst S.M."/>
            <person name="Dueholm M.S."/>
            <person name="Nielsen P.H."/>
            <person name="Albertsen M."/>
        </authorList>
    </citation>
    <scope>NUCLEOTIDE SEQUENCE [LARGE SCALE GENOMIC DNA]</scope>
    <source>
        <strain evidence="2">Ribe_18-Q3-R11-54_MAXAC.273</strain>
    </source>
</reference>
<evidence type="ECO:0000313" key="2">
    <source>
        <dbReference type="EMBL" id="MBK9982010.1"/>
    </source>
</evidence>
<proteinExistence type="predicted"/>
<feature type="chain" id="PRO_5039000382" evidence="1">
    <location>
        <begin position="30"/>
        <end position="266"/>
    </location>
</feature>
<name>A0A9D7SUL3_9BACT</name>
<sequence>MMFKIVKIGICLILIIDASISAVNAQAHANEDSSKSNWKTWGGASLELSLSKKVDFSLGYLHSENLQDSLKNSFNQGSAGLGYNFSKHFSVKGGFIITQFPSSANSTYRYFLRGSYKVGLGDKMNWTNGIQGEKHSANENRFDYRIIFITQFGLRKRLEFLGLSPSVSYWLYYNVGGSKIQYYDISGQPSVKATPDGVHRGRLILNMSSKINQMLSVSLYYIRQNEFNLFSTDRGLNVVKPSTGKITRPFSNYNVLGMSLKFNVDL</sequence>
<dbReference type="EMBL" id="JADKGY010000001">
    <property type="protein sequence ID" value="MBK9982010.1"/>
    <property type="molecule type" value="Genomic_DNA"/>
</dbReference>
<protein>
    <submittedName>
        <fullName evidence="2">DUF2490 domain-containing protein</fullName>
    </submittedName>
</protein>
<comment type="caution">
    <text evidence="2">The sequence shown here is derived from an EMBL/GenBank/DDBJ whole genome shotgun (WGS) entry which is preliminary data.</text>
</comment>
<evidence type="ECO:0000256" key="1">
    <source>
        <dbReference type="SAM" id="SignalP"/>
    </source>
</evidence>
<gene>
    <name evidence="2" type="ORF">IPP15_06210</name>
</gene>